<dbReference type="EMBL" id="JABXYM010000001">
    <property type="protein sequence ID" value="MCR6095175.1"/>
    <property type="molecule type" value="Genomic_DNA"/>
</dbReference>
<gene>
    <name evidence="1" type="ORF">HXA33_01255</name>
</gene>
<reference evidence="1" key="1">
    <citation type="submission" date="2020-06" db="EMBL/GenBank/DDBJ databases">
        <title>Insight into the genomes of haloalkaliphilic bacilli from Kenyan soda lakes.</title>
        <authorList>
            <person name="Mwirichia R."/>
            <person name="Villamizar G.C."/>
            <person name="Poehlein A."/>
            <person name="Mugweru J."/>
            <person name="Kipnyargis A."/>
            <person name="Kiplimo D."/>
            <person name="Orwa P."/>
            <person name="Daniel R."/>
        </authorList>
    </citation>
    <scope>NUCLEOTIDE SEQUENCE</scope>
    <source>
        <strain evidence="1">B1096_S55</strain>
    </source>
</reference>
<dbReference type="AlphaFoldDB" id="A0A9Q4FUU6"/>
<organism evidence="1 2">
    <name type="scientific">Salipaludibacillus agaradhaerens</name>
    <name type="common">Bacillus agaradhaerens</name>
    <dbReference type="NCBI Taxonomy" id="76935"/>
    <lineage>
        <taxon>Bacteria</taxon>
        <taxon>Bacillati</taxon>
        <taxon>Bacillota</taxon>
        <taxon>Bacilli</taxon>
        <taxon>Bacillales</taxon>
        <taxon>Bacillaceae</taxon>
    </lineage>
</organism>
<dbReference type="Gene3D" id="3.40.50.1240">
    <property type="entry name" value="Phosphoglycerate mutase-like"/>
    <property type="match status" value="1"/>
</dbReference>
<accession>A0A9Q4FUU6</accession>
<proteinExistence type="predicted"/>
<name>A0A9Q4FUU6_SALAG</name>
<sequence length="196" mass="22271">MRIALIRHGESHHRDDSPVTKAQLSWWIKIYNQSGVRETEIFPTDTIKAMTMSSFIVTSDLKRAIDSAALLKPDSNRRSDSLFREAELPVPYFIPSWLKMRPALWLVLLRCLWLVGVTKGCESLREAETRAEKAAAKLISYAEKEGSVVLVGHGVFNRLIAKQLRKKGWRGNKKTKTTHWSCTMYDNELNGDSVGP</sequence>
<dbReference type="InterPro" id="IPR013078">
    <property type="entry name" value="His_Pase_superF_clade-1"/>
</dbReference>
<dbReference type="InterPro" id="IPR029033">
    <property type="entry name" value="His_PPase_superfam"/>
</dbReference>
<evidence type="ECO:0000313" key="1">
    <source>
        <dbReference type="EMBL" id="MCR6095175.1"/>
    </source>
</evidence>
<dbReference type="Proteomes" id="UP001057753">
    <property type="component" value="Unassembled WGS sequence"/>
</dbReference>
<comment type="caution">
    <text evidence="1">The sequence shown here is derived from an EMBL/GenBank/DDBJ whole genome shotgun (WGS) entry which is preliminary data.</text>
</comment>
<protein>
    <submittedName>
        <fullName evidence="1">Histidine phosphatase family protein</fullName>
    </submittedName>
</protein>
<dbReference type="SUPFAM" id="SSF53254">
    <property type="entry name" value="Phosphoglycerate mutase-like"/>
    <property type="match status" value="1"/>
</dbReference>
<dbReference type="RefSeq" id="WP_257819861.1">
    <property type="nucleotide sequence ID" value="NZ_JABXYM010000001.1"/>
</dbReference>
<dbReference type="Pfam" id="PF00300">
    <property type="entry name" value="His_Phos_1"/>
    <property type="match status" value="1"/>
</dbReference>
<keyword evidence="2" id="KW-1185">Reference proteome</keyword>
<evidence type="ECO:0000313" key="2">
    <source>
        <dbReference type="Proteomes" id="UP001057753"/>
    </source>
</evidence>